<sequence>MRSFRIRKRVLSPGHEYRIDGLSYPSQMMLRTSFRRGQDVAGDIAVTPFSIAELLQQSFFKDPERSDRSEGVTRFPVPVASVGAIFFREQMAQYKIIIFTTEF</sequence>
<organism evidence="1 2">
    <name type="scientific">Araneus ventricosus</name>
    <name type="common">Orbweaver spider</name>
    <name type="synonym">Epeira ventricosa</name>
    <dbReference type="NCBI Taxonomy" id="182803"/>
    <lineage>
        <taxon>Eukaryota</taxon>
        <taxon>Metazoa</taxon>
        <taxon>Ecdysozoa</taxon>
        <taxon>Arthropoda</taxon>
        <taxon>Chelicerata</taxon>
        <taxon>Arachnida</taxon>
        <taxon>Araneae</taxon>
        <taxon>Araneomorphae</taxon>
        <taxon>Entelegynae</taxon>
        <taxon>Araneoidea</taxon>
        <taxon>Araneidae</taxon>
        <taxon>Araneus</taxon>
    </lineage>
</organism>
<keyword evidence="2" id="KW-1185">Reference proteome</keyword>
<gene>
    <name evidence="1" type="ORF">AVEN_57125_1</name>
</gene>
<name>A0A4Y2HAK2_ARAVE</name>
<dbReference type="EMBL" id="BGPR01001780">
    <property type="protein sequence ID" value="GBM61694.1"/>
    <property type="molecule type" value="Genomic_DNA"/>
</dbReference>
<reference evidence="1 2" key="1">
    <citation type="journal article" date="2019" name="Sci. Rep.">
        <title>Orb-weaving spider Araneus ventricosus genome elucidates the spidroin gene catalogue.</title>
        <authorList>
            <person name="Kono N."/>
            <person name="Nakamura H."/>
            <person name="Ohtoshi R."/>
            <person name="Moran D.A.P."/>
            <person name="Shinohara A."/>
            <person name="Yoshida Y."/>
            <person name="Fujiwara M."/>
            <person name="Mori M."/>
            <person name="Tomita M."/>
            <person name="Arakawa K."/>
        </authorList>
    </citation>
    <scope>NUCLEOTIDE SEQUENCE [LARGE SCALE GENOMIC DNA]</scope>
</reference>
<accession>A0A4Y2HAK2</accession>
<evidence type="ECO:0000313" key="1">
    <source>
        <dbReference type="EMBL" id="GBM61694.1"/>
    </source>
</evidence>
<evidence type="ECO:0000313" key="2">
    <source>
        <dbReference type="Proteomes" id="UP000499080"/>
    </source>
</evidence>
<dbReference type="Proteomes" id="UP000499080">
    <property type="component" value="Unassembled WGS sequence"/>
</dbReference>
<comment type="caution">
    <text evidence="1">The sequence shown here is derived from an EMBL/GenBank/DDBJ whole genome shotgun (WGS) entry which is preliminary data.</text>
</comment>
<proteinExistence type="predicted"/>
<dbReference type="AlphaFoldDB" id="A0A4Y2HAK2"/>
<protein>
    <submittedName>
        <fullName evidence="1">Uncharacterized protein</fullName>
    </submittedName>
</protein>